<dbReference type="InterPro" id="IPR029044">
    <property type="entry name" value="Nucleotide-diphossugar_trans"/>
</dbReference>
<evidence type="ECO:0000313" key="3">
    <source>
        <dbReference type="Proteomes" id="UP000219465"/>
    </source>
</evidence>
<dbReference type="AlphaFoldDB" id="A0A286IFT6"/>
<evidence type="ECO:0000313" key="2">
    <source>
        <dbReference type="EMBL" id="SOE18496.1"/>
    </source>
</evidence>
<dbReference type="Gene3D" id="3.90.550.10">
    <property type="entry name" value="Spore Coat Polysaccharide Biosynthesis Protein SpsA, Chain A"/>
    <property type="match status" value="1"/>
</dbReference>
<name>A0A286IFT6_9HYPH</name>
<proteinExistence type="predicted"/>
<protein>
    <submittedName>
        <fullName evidence="2">Glycosyl transferase family 2</fullName>
    </submittedName>
</protein>
<keyword evidence="3" id="KW-1185">Reference proteome</keyword>
<dbReference type="RefSeq" id="WP_097108968.1">
    <property type="nucleotide sequence ID" value="NZ_OCPC01000005.1"/>
</dbReference>
<evidence type="ECO:0000259" key="1">
    <source>
        <dbReference type="Pfam" id="PF00535"/>
    </source>
</evidence>
<reference evidence="3" key="1">
    <citation type="submission" date="2017-08" db="EMBL/GenBank/DDBJ databases">
        <authorList>
            <person name="Varghese N."/>
            <person name="Submissions S."/>
        </authorList>
    </citation>
    <scope>NUCLEOTIDE SEQUENCE [LARGE SCALE GENOMIC DNA]</scope>
    <source>
        <strain evidence="3">KCTC 23107</strain>
    </source>
</reference>
<dbReference type="CDD" id="cd00761">
    <property type="entry name" value="Glyco_tranf_GTA_type"/>
    <property type="match status" value="1"/>
</dbReference>
<accession>A0A286IFT6</accession>
<dbReference type="Proteomes" id="UP000219465">
    <property type="component" value="Unassembled WGS sequence"/>
</dbReference>
<dbReference type="SUPFAM" id="SSF53448">
    <property type="entry name" value="Nucleotide-diphospho-sugar transferases"/>
    <property type="match status" value="1"/>
</dbReference>
<dbReference type="GO" id="GO:0016740">
    <property type="term" value="F:transferase activity"/>
    <property type="evidence" value="ECO:0007669"/>
    <property type="project" value="UniProtKB-KW"/>
</dbReference>
<keyword evidence="2" id="KW-0808">Transferase</keyword>
<sequence length="389" mass="44497">MTVLSICIPTRNRQNYAISAVRRMLASERQDFEVVLADNSDDAAPLAEFVNDAADPRLKLLAPEDKVLSMRANWERIVAQTSGEWVSYIGDDDYLDPELCEVIRVTRKIVPNVDALTWGRLYFIWPEARNAPEVTKMPNGSHLIGIKKDDMIRKLFFWEDAADRPKCPFGVYHGAVKRTVLEDIRSTFSGQYFGHPIVDYDNICRTLMVANGLVYFERPMSVFGACRASNTIGLRDEKAAQSLFETFRKEMDGTMEAANFPFPVELGITAQIGHVIEKFKQEQGIEINAWEENFIKACARNCESHHDRKLFEARKNGYRKAIREWRGKGALAAFDPKYKYRPDIPPFMGFHDNQMSLQMDIGGARSAAEYYDILDTMMFPIHLLEGRLQ</sequence>
<feature type="domain" description="Glycosyltransferase 2-like" evidence="1">
    <location>
        <begin position="5"/>
        <end position="102"/>
    </location>
</feature>
<dbReference type="InterPro" id="IPR001173">
    <property type="entry name" value="Glyco_trans_2-like"/>
</dbReference>
<dbReference type="OrthoDB" id="5291101at2"/>
<dbReference type="EMBL" id="OCPC01000005">
    <property type="protein sequence ID" value="SOE18496.1"/>
    <property type="molecule type" value="Genomic_DNA"/>
</dbReference>
<gene>
    <name evidence="2" type="ORF">SAMN05877838_3423</name>
</gene>
<dbReference type="Pfam" id="PF00535">
    <property type="entry name" value="Glycos_transf_2"/>
    <property type="match status" value="1"/>
</dbReference>
<organism evidence="2 3">
    <name type="scientific">Hoeflea halophila</name>
    <dbReference type="NCBI Taxonomy" id="714899"/>
    <lineage>
        <taxon>Bacteria</taxon>
        <taxon>Pseudomonadati</taxon>
        <taxon>Pseudomonadota</taxon>
        <taxon>Alphaproteobacteria</taxon>
        <taxon>Hyphomicrobiales</taxon>
        <taxon>Rhizobiaceae</taxon>
        <taxon>Hoeflea</taxon>
    </lineage>
</organism>